<dbReference type="RefSeq" id="WP_163205913.1">
    <property type="nucleotide sequence ID" value="NZ_JAAGWG010000018.1"/>
</dbReference>
<gene>
    <name evidence="2" type="ORF">GCU60_13150</name>
</gene>
<proteinExistence type="predicted"/>
<evidence type="ECO:0000256" key="1">
    <source>
        <dbReference type="SAM" id="Phobius"/>
    </source>
</evidence>
<keyword evidence="1" id="KW-1133">Transmembrane helix</keyword>
<evidence type="ECO:0000313" key="2">
    <source>
        <dbReference type="EMBL" id="NEK86693.1"/>
    </source>
</evidence>
<accession>A0A6L9W3W7</accession>
<reference evidence="2 3" key="1">
    <citation type="submission" date="2019-12" db="EMBL/GenBank/DDBJ databases">
        <title>the WGS of Blastococcus saxobsidens 67B17.</title>
        <authorList>
            <person name="Jiang Z."/>
        </authorList>
    </citation>
    <scope>NUCLEOTIDE SEQUENCE [LARGE SCALE GENOMIC DNA]</scope>
    <source>
        <strain evidence="2 3">67B17</strain>
    </source>
</reference>
<feature type="transmembrane region" description="Helical" evidence="1">
    <location>
        <begin position="25"/>
        <end position="47"/>
    </location>
</feature>
<evidence type="ECO:0000313" key="3">
    <source>
        <dbReference type="Proteomes" id="UP000479241"/>
    </source>
</evidence>
<evidence type="ECO:0008006" key="4">
    <source>
        <dbReference type="Google" id="ProtNLM"/>
    </source>
</evidence>
<keyword evidence="1" id="KW-0472">Membrane</keyword>
<dbReference type="EMBL" id="JAAGWG010000018">
    <property type="protein sequence ID" value="NEK86693.1"/>
    <property type="molecule type" value="Genomic_DNA"/>
</dbReference>
<sequence>MSGPFLYDDDPAPLHTGTPRSMQGWIVGGIVGIALFAAAMVGFLYLVKGSPAEQSTQSAEVFVASLSDGDIETAHQMLCEEERARLTPDQVAGEYLGAVPGEVGEVRDDEVEGAAVQLVSVSWADGVTTELRVVSEDGPRVCGVFAGN</sequence>
<keyword evidence="1" id="KW-0812">Transmembrane</keyword>
<dbReference type="Proteomes" id="UP000479241">
    <property type="component" value="Unassembled WGS sequence"/>
</dbReference>
<name>A0A6L9W3W7_9ACTN</name>
<dbReference type="AlphaFoldDB" id="A0A6L9W3W7"/>
<protein>
    <recommendedName>
        <fullName evidence="4">DUF4878 domain-containing protein</fullName>
    </recommendedName>
</protein>
<comment type="caution">
    <text evidence="2">The sequence shown here is derived from an EMBL/GenBank/DDBJ whole genome shotgun (WGS) entry which is preliminary data.</text>
</comment>
<organism evidence="2 3">
    <name type="scientific">Blastococcus saxobsidens</name>
    <dbReference type="NCBI Taxonomy" id="138336"/>
    <lineage>
        <taxon>Bacteria</taxon>
        <taxon>Bacillati</taxon>
        <taxon>Actinomycetota</taxon>
        <taxon>Actinomycetes</taxon>
        <taxon>Geodermatophilales</taxon>
        <taxon>Geodermatophilaceae</taxon>
        <taxon>Blastococcus</taxon>
    </lineage>
</organism>